<gene>
    <name evidence="2" type="ORF">WJX81_000540</name>
</gene>
<keyword evidence="3" id="KW-1185">Reference proteome</keyword>
<name>A0AAW1QDC7_9CHLO</name>
<dbReference type="EMBL" id="JALJOU010000122">
    <property type="protein sequence ID" value="KAK9819362.1"/>
    <property type="molecule type" value="Genomic_DNA"/>
</dbReference>
<feature type="region of interest" description="Disordered" evidence="1">
    <location>
        <begin position="19"/>
        <end position="43"/>
    </location>
</feature>
<comment type="caution">
    <text evidence="2">The sequence shown here is derived from an EMBL/GenBank/DDBJ whole genome shotgun (WGS) entry which is preliminary data.</text>
</comment>
<reference evidence="2 3" key="1">
    <citation type="journal article" date="2024" name="Nat. Commun.">
        <title>Phylogenomics reveals the evolutionary origins of lichenization in chlorophyte algae.</title>
        <authorList>
            <person name="Puginier C."/>
            <person name="Libourel C."/>
            <person name="Otte J."/>
            <person name="Skaloud P."/>
            <person name="Haon M."/>
            <person name="Grisel S."/>
            <person name="Petersen M."/>
            <person name="Berrin J.G."/>
            <person name="Delaux P.M."/>
            <person name="Dal Grande F."/>
            <person name="Keller J."/>
        </authorList>
    </citation>
    <scope>NUCLEOTIDE SEQUENCE [LARGE SCALE GENOMIC DNA]</scope>
    <source>
        <strain evidence="2 3">SAG 245.80</strain>
    </source>
</reference>
<protein>
    <submittedName>
        <fullName evidence="2">Uncharacterized protein</fullName>
    </submittedName>
</protein>
<dbReference type="PANTHER" id="PTHR37375:SF1">
    <property type="entry name" value="DUF2470 DOMAIN-CONTAINING PROTEIN"/>
    <property type="match status" value="1"/>
</dbReference>
<proteinExistence type="predicted"/>
<dbReference type="InterPro" id="IPR012349">
    <property type="entry name" value="Split_barrel_FMN-bd"/>
</dbReference>
<evidence type="ECO:0000313" key="3">
    <source>
        <dbReference type="Proteomes" id="UP001445335"/>
    </source>
</evidence>
<evidence type="ECO:0000313" key="2">
    <source>
        <dbReference type="EMBL" id="KAK9819362.1"/>
    </source>
</evidence>
<sequence length="240" mass="25630">MRETGLPVAERCKTILAGNWRGQTTTVPAEPGKGNEEGGLGATDPPALVQLAQLSGRMPARVSLLGKLEQLPRSEVEHVLQHAHPAADAPAAGDVLAYAMQTMEIRYVDTLGGRHALGMGDVLGAVLDPLAVEQVALLADGLQDGALQASLTLVCAAHLAAPVSRAAVFQVDRRGLTILGEQVALRPGVDLPPNAPKLARVPGWHEYRLEFMREVRSRKDLDRQLADMRQELDEVLSGKG</sequence>
<dbReference type="Proteomes" id="UP001445335">
    <property type="component" value="Unassembled WGS sequence"/>
</dbReference>
<dbReference type="AlphaFoldDB" id="A0AAW1QDC7"/>
<organism evidence="2 3">
    <name type="scientific">Elliptochloris bilobata</name>
    <dbReference type="NCBI Taxonomy" id="381761"/>
    <lineage>
        <taxon>Eukaryota</taxon>
        <taxon>Viridiplantae</taxon>
        <taxon>Chlorophyta</taxon>
        <taxon>core chlorophytes</taxon>
        <taxon>Trebouxiophyceae</taxon>
        <taxon>Trebouxiophyceae incertae sedis</taxon>
        <taxon>Elliptochloris clade</taxon>
        <taxon>Elliptochloris</taxon>
    </lineage>
</organism>
<accession>A0AAW1QDC7</accession>
<dbReference type="Gene3D" id="2.30.110.10">
    <property type="entry name" value="Electron Transport, Fmn-binding Protein, Chain A"/>
    <property type="match status" value="1"/>
</dbReference>
<evidence type="ECO:0000256" key="1">
    <source>
        <dbReference type="SAM" id="MobiDB-lite"/>
    </source>
</evidence>
<dbReference type="SUPFAM" id="SSF50475">
    <property type="entry name" value="FMN-binding split barrel"/>
    <property type="match status" value="1"/>
</dbReference>
<dbReference type="PANTHER" id="PTHR37375">
    <property type="entry name" value="EXPRESSED PROTEIN"/>
    <property type="match status" value="1"/>
</dbReference>